<evidence type="ECO:0000259" key="9">
    <source>
        <dbReference type="PROSITE" id="PS50928"/>
    </source>
</evidence>
<comment type="similarity">
    <text evidence="8">Belongs to the binding-protein-dependent transport system permease family.</text>
</comment>
<dbReference type="PANTHER" id="PTHR43357:SF4">
    <property type="entry name" value="INNER MEMBRANE ABC TRANSPORTER PERMEASE PROTEIN YDCV"/>
    <property type="match status" value="1"/>
</dbReference>
<comment type="caution">
    <text evidence="10">The sequence shown here is derived from an EMBL/GenBank/DDBJ whole genome shotgun (WGS) entry which is preliminary data.</text>
</comment>
<dbReference type="PANTHER" id="PTHR43357">
    <property type="entry name" value="INNER MEMBRANE ABC TRANSPORTER PERMEASE PROTEIN YDCV"/>
    <property type="match status" value="1"/>
</dbReference>
<feature type="transmembrane region" description="Helical" evidence="8">
    <location>
        <begin position="175"/>
        <end position="197"/>
    </location>
</feature>
<feature type="domain" description="ABC transmembrane type-1" evidence="9">
    <location>
        <begin position="63"/>
        <end position="252"/>
    </location>
</feature>
<evidence type="ECO:0000256" key="7">
    <source>
        <dbReference type="ARBA" id="ARBA00023136"/>
    </source>
</evidence>
<feature type="transmembrane region" description="Helical" evidence="8">
    <location>
        <begin position="12"/>
        <end position="38"/>
    </location>
</feature>
<evidence type="ECO:0000256" key="5">
    <source>
        <dbReference type="ARBA" id="ARBA00022692"/>
    </source>
</evidence>
<keyword evidence="3" id="KW-1003">Cell membrane</keyword>
<protein>
    <submittedName>
        <fullName evidence="10">ABC transporter permease</fullName>
    </submittedName>
</protein>
<dbReference type="Proteomes" id="UP000609531">
    <property type="component" value="Unassembled WGS sequence"/>
</dbReference>
<dbReference type="InterPro" id="IPR035906">
    <property type="entry name" value="MetI-like_sf"/>
</dbReference>
<accession>A0A934IUB3</accession>
<feature type="transmembrane region" description="Helical" evidence="8">
    <location>
        <begin position="134"/>
        <end position="154"/>
    </location>
</feature>
<comment type="subcellular location">
    <subcellularLocation>
        <location evidence="1">Cell inner membrane</location>
        <topology evidence="1">Multi-pass membrane protein</topology>
    </subcellularLocation>
    <subcellularLocation>
        <location evidence="8">Cell membrane</location>
        <topology evidence="8">Multi-pass membrane protein</topology>
    </subcellularLocation>
</comment>
<evidence type="ECO:0000256" key="1">
    <source>
        <dbReference type="ARBA" id="ARBA00004429"/>
    </source>
</evidence>
<dbReference type="GO" id="GO:0055085">
    <property type="term" value="P:transmembrane transport"/>
    <property type="evidence" value="ECO:0007669"/>
    <property type="project" value="InterPro"/>
</dbReference>
<evidence type="ECO:0000313" key="10">
    <source>
        <dbReference type="EMBL" id="MBJ3777864.1"/>
    </source>
</evidence>
<dbReference type="Gene3D" id="1.10.3720.10">
    <property type="entry name" value="MetI-like"/>
    <property type="match status" value="1"/>
</dbReference>
<feature type="transmembrane region" description="Helical" evidence="8">
    <location>
        <begin position="58"/>
        <end position="89"/>
    </location>
</feature>
<evidence type="ECO:0000256" key="2">
    <source>
        <dbReference type="ARBA" id="ARBA00022448"/>
    </source>
</evidence>
<dbReference type="Pfam" id="PF00528">
    <property type="entry name" value="BPD_transp_1"/>
    <property type="match status" value="1"/>
</dbReference>
<sequence>MSAVLTNILRGVNVFVLAMLLFPVIVVVGISFSSASFLRFPPPGLSLQWYEKILTDPSWVNALVLTVQVGVISVVVAVVVSVPMAIALVRYVRRGRGFLSGLLLSTFMTPTIIQAISIYQFYVPLGLLDTVYGLAFAHAVSGIPFVVINVVASLGQIDENIERAAVAHGARPARAFVNVTLPIIAPSVMVGAIFAFMHSAHELLIATFVLGTIRKPISVKLWEGVKVTVDPTIAAATTSVIALGVLLLIMIALIRRTDVRRRAA</sequence>
<gene>
    <name evidence="10" type="ORF">JCR33_19320</name>
</gene>
<organism evidence="10 11">
    <name type="scientific">Acuticoccus mangrovi</name>
    <dbReference type="NCBI Taxonomy" id="2796142"/>
    <lineage>
        <taxon>Bacteria</taxon>
        <taxon>Pseudomonadati</taxon>
        <taxon>Pseudomonadota</taxon>
        <taxon>Alphaproteobacteria</taxon>
        <taxon>Hyphomicrobiales</taxon>
        <taxon>Amorphaceae</taxon>
        <taxon>Acuticoccus</taxon>
    </lineage>
</organism>
<keyword evidence="2 8" id="KW-0813">Transport</keyword>
<keyword evidence="6 8" id="KW-1133">Transmembrane helix</keyword>
<evidence type="ECO:0000256" key="8">
    <source>
        <dbReference type="RuleBase" id="RU363032"/>
    </source>
</evidence>
<dbReference type="EMBL" id="JAEKJA010000021">
    <property type="protein sequence ID" value="MBJ3777864.1"/>
    <property type="molecule type" value="Genomic_DNA"/>
</dbReference>
<dbReference type="CDD" id="cd06261">
    <property type="entry name" value="TM_PBP2"/>
    <property type="match status" value="1"/>
</dbReference>
<reference evidence="10" key="1">
    <citation type="submission" date="2020-12" db="EMBL/GenBank/DDBJ databases">
        <title>Bacterial taxonomy.</title>
        <authorList>
            <person name="Pan X."/>
        </authorList>
    </citation>
    <scope>NUCLEOTIDE SEQUENCE</scope>
    <source>
        <strain evidence="10">B2012</strain>
    </source>
</reference>
<evidence type="ECO:0000256" key="4">
    <source>
        <dbReference type="ARBA" id="ARBA00022519"/>
    </source>
</evidence>
<keyword evidence="4" id="KW-0997">Cell inner membrane</keyword>
<dbReference type="RefSeq" id="WP_198883769.1">
    <property type="nucleotide sequence ID" value="NZ_JAEKJA010000021.1"/>
</dbReference>
<keyword evidence="5 8" id="KW-0812">Transmembrane</keyword>
<feature type="transmembrane region" description="Helical" evidence="8">
    <location>
        <begin position="101"/>
        <end position="122"/>
    </location>
</feature>
<evidence type="ECO:0000256" key="6">
    <source>
        <dbReference type="ARBA" id="ARBA00022989"/>
    </source>
</evidence>
<feature type="transmembrane region" description="Helical" evidence="8">
    <location>
        <begin position="233"/>
        <end position="254"/>
    </location>
</feature>
<name>A0A934IUB3_9HYPH</name>
<dbReference type="PROSITE" id="PS50928">
    <property type="entry name" value="ABC_TM1"/>
    <property type="match status" value="1"/>
</dbReference>
<keyword evidence="11" id="KW-1185">Reference proteome</keyword>
<dbReference type="SUPFAM" id="SSF161098">
    <property type="entry name" value="MetI-like"/>
    <property type="match status" value="1"/>
</dbReference>
<keyword evidence="7 8" id="KW-0472">Membrane</keyword>
<dbReference type="GO" id="GO:0005886">
    <property type="term" value="C:plasma membrane"/>
    <property type="evidence" value="ECO:0007669"/>
    <property type="project" value="UniProtKB-SubCell"/>
</dbReference>
<evidence type="ECO:0000256" key="3">
    <source>
        <dbReference type="ARBA" id="ARBA00022475"/>
    </source>
</evidence>
<proteinExistence type="inferred from homology"/>
<dbReference type="InterPro" id="IPR000515">
    <property type="entry name" value="MetI-like"/>
</dbReference>
<evidence type="ECO:0000313" key="11">
    <source>
        <dbReference type="Proteomes" id="UP000609531"/>
    </source>
</evidence>
<dbReference type="AlphaFoldDB" id="A0A934IUB3"/>